<dbReference type="EMBL" id="JBHRVA010000002">
    <property type="protein sequence ID" value="MFC3302005.1"/>
    <property type="molecule type" value="Genomic_DNA"/>
</dbReference>
<feature type="transmembrane region" description="Helical" evidence="1">
    <location>
        <begin position="12"/>
        <end position="32"/>
    </location>
</feature>
<gene>
    <name evidence="2" type="ORF">ACFONP_04595</name>
</gene>
<sequence length="578" mass="62209">MDIQIDERVPRGGHSLMTVFGLPGAVLGYLIWVNGDLIDKAGGDPDPTLLAMIFGLLFGGATYFLTVLKGQIVRSALAGAIVALITGGLYRIGVTAEGGALSDGVLPFLACAVIVTVLLPFLRAASKGNSFFDYRPLYADAWTIPVLVGVAQVFVLVGMLLAALVAALFAFIGLEFLRDLMSEGWFIVTYFGLLEAVGIGVVRQRESAVLAARSIKMALIRVTAPVFAACATVFVGAVMIRGFGSLIEGLSPVGTLTAAAAASIIMINAIVADEGRPQNALFGATARLLGILLVFLMALAVYGLWMRIDSEGLTPNRIVAGVPVLVFALYAPIYAAAALAERWVILRQGNIVMSAVLVAIAVFICTPLFKPYTWSVESQLAIMRAAPEEVTSSDLVYLRDKLGAPGERAFAELRAGQGVLAERAAAIGDRPAYQIRPDETGAPGRVDVFPKDREVPQALKDLALKNIVVEEDAVIVFFEDRPLAMVMHQNYGSLRIAFYREEDGRWTLFTQTALYVPEDREAELMDAARRGEVAFERRSYDVPVIDGSPIPDTFRQLETYRVDEAPTESLGPEEGDAN</sequence>
<organism evidence="2 3">
    <name type="scientific">Parvularcula lutaonensis</name>
    <dbReference type="NCBI Taxonomy" id="491923"/>
    <lineage>
        <taxon>Bacteria</taxon>
        <taxon>Pseudomonadati</taxon>
        <taxon>Pseudomonadota</taxon>
        <taxon>Alphaproteobacteria</taxon>
        <taxon>Parvularculales</taxon>
        <taxon>Parvularculaceae</taxon>
        <taxon>Parvularcula</taxon>
    </lineage>
</organism>
<keyword evidence="1" id="KW-0812">Transmembrane</keyword>
<dbReference type="RefSeq" id="WP_189574060.1">
    <property type="nucleotide sequence ID" value="NZ_BMXU01000001.1"/>
</dbReference>
<keyword evidence="1" id="KW-1133">Transmembrane helix</keyword>
<feature type="transmembrane region" description="Helical" evidence="1">
    <location>
        <begin position="351"/>
        <end position="369"/>
    </location>
</feature>
<accession>A0ABV7M979</accession>
<feature type="transmembrane region" description="Helical" evidence="1">
    <location>
        <begin position="105"/>
        <end position="125"/>
    </location>
</feature>
<evidence type="ECO:0000313" key="3">
    <source>
        <dbReference type="Proteomes" id="UP001595607"/>
    </source>
</evidence>
<feature type="transmembrane region" description="Helical" evidence="1">
    <location>
        <begin position="284"/>
        <end position="306"/>
    </location>
</feature>
<reference evidence="3" key="1">
    <citation type="journal article" date="2019" name="Int. J. Syst. Evol. Microbiol.">
        <title>The Global Catalogue of Microorganisms (GCM) 10K type strain sequencing project: providing services to taxonomists for standard genome sequencing and annotation.</title>
        <authorList>
            <consortium name="The Broad Institute Genomics Platform"/>
            <consortium name="The Broad Institute Genome Sequencing Center for Infectious Disease"/>
            <person name="Wu L."/>
            <person name="Ma J."/>
        </authorList>
    </citation>
    <scope>NUCLEOTIDE SEQUENCE [LARGE SCALE GENOMIC DNA]</scope>
    <source>
        <strain evidence="3">KCTC 22245</strain>
    </source>
</reference>
<feature type="transmembrane region" description="Helical" evidence="1">
    <location>
        <begin position="318"/>
        <end position="339"/>
    </location>
</feature>
<feature type="transmembrane region" description="Helical" evidence="1">
    <location>
        <begin position="48"/>
        <end position="68"/>
    </location>
</feature>
<feature type="transmembrane region" description="Helical" evidence="1">
    <location>
        <begin position="184"/>
        <end position="202"/>
    </location>
</feature>
<feature type="transmembrane region" description="Helical" evidence="1">
    <location>
        <begin position="222"/>
        <end position="244"/>
    </location>
</feature>
<dbReference type="InterPro" id="IPR025291">
    <property type="entry name" value="DUF4153"/>
</dbReference>
<feature type="transmembrane region" description="Helical" evidence="1">
    <location>
        <begin position="250"/>
        <end position="272"/>
    </location>
</feature>
<protein>
    <submittedName>
        <fullName evidence="2">DUF4153 domain-containing protein</fullName>
    </submittedName>
</protein>
<evidence type="ECO:0000256" key="1">
    <source>
        <dbReference type="SAM" id="Phobius"/>
    </source>
</evidence>
<feature type="transmembrane region" description="Helical" evidence="1">
    <location>
        <begin position="146"/>
        <end position="172"/>
    </location>
</feature>
<evidence type="ECO:0000313" key="2">
    <source>
        <dbReference type="EMBL" id="MFC3302005.1"/>
    </source>
</evidence>
<dbReference type="Pfam" id="PF13687">
    <property type="entry name" value="DUF4153"/>
    <property type="match status" value="1"/>
</dbReference>
<dbReference type="Proteomes" id="UP001595607">
    <property type="component" value="Unassembled WGS sequence"/>
</dbReference>
<proteinExistence type="predicted"/>
<keyword evidence="1" id="KW-0472">Membrane</keyword>
<comment type="caution">
    <text evidence="2">The sequence shown here is derived from an EMBL/GenBank/DDBJ whole genome shotgun (WGS) entry which is preliminary data.</text>
</comment>
<feature type="transmembrane region" description="Helical" evidence="1">
    <location>
        <begin position="75"/>
        <end position="93"/>
    </location>
</feature>
<name>A0ABV7M979_9PROT</name>
<keyword evidence="3" id="KW-1185">Reference proteome</keyword>